<gene>
    <name evidence="3" type="ORF">SAMN05216285_0948</name>
</gene>
<dbReference type="Proteomes" id="UP000183275">
    <property type="component" value="Unassembled WGS sequence"/>
</dbReference>
<organism evidence="3 4">
    <name type="scientific">Natrinema salifodinae</name>
    <dbReference type="NCBI Taxonomy" id="1202768"/>
    <lineage>
        <taxon>Archaea</taxon>
        <taxon>Methanobacteriati</taxon>
        <taxon>Methanobacteriota</taxon>
        <taxon>Stenosarchaea group</taxon>
        <taxon>Halobacteria</taxon>
        <taxon>Halobacteriales</taxon>
        <taxon>Natrialbaceae</taxon>
        <taxon>Natrinema</taxon>
    </lineage>
</organism>
<dbReference type="STRING" id="1202768.SAMN05216285_0948"/>
<dbReference type="AlphaFoldDB" id="A0A1I0MI75"/>
<dbReference type="RefSeq" id="WP_049990875.1">
    <property type="nucleotide sequence ID" value="NZ_FOIS01000001.1"/>
</dbReference>
<protein>
    <submittedName>
        <fullName evidence="3">Uncharacterized protein</fullName>
    </submittedName>
</protein>
<evidence type="ECO:0000313" key="3">
    <source>
        <dbReference type="EMBL" id="SEV87516.1"/>
    </source>
</evidence>
<keyword evidence="4" id="KW-1185">Reference proteome</keyword>
<dbReference type="Pfam" id="PF23933">
    <property type="entry name" value="DUF7269"/>
    <property type="match status" value="1"/>
</dbReference>
<proteinExistence type="predicted"/>
<name>A0A1I0MI75_9EURY</name>
<accession>A0A1I0MI75</accession>
<keyword evidence="2" id="KW-0812">Transmembrane</keyword>
<keyword evidence="2" id="KW-0472">Membrane</keyword>
<evidence type="ECO:0000256" key="1">
    <source>
        <dbReference type="SAM" id="MobiDB-lite"/>
    </source>
</evidence>
<dbReference type="eggNOG" id="arCOG06437">
    <property type="taxonomic scope" value="Archaea"/>
</dbReference>
<sequence length="182" mass="19553">MNKYALGGGGLVLIGLAVAAVPSLAAALGVRTSFVYAVGVIALVQGLRAVLARRRTAVTQTDPPTPERPRECPIPGDQFDEGIESGRVNYGQVGRRLHERLERAAVDALVHGEGLTEDEARAALENGTWTDDPWAAAQFANGVPDWAPWHVRLRAVARRNRTRRMTRAAAEIARIAGVTDDA</sequence>
<keyword evidence="2" id="KW-1133">Transmembrane helix</keyword>
<evidence type="ECO:0000256" key="2">
    <source>
        <dbReference type="SAM" id="Phobius"/>
    </source>
</evidence>
<evidence type="ECO:0000313" key="4">
    <source>
        <dbReference type="Proteomes" id="UP000183275"/>
    </source>
</evidence>
<reference evidence="4" key="1">
    <citation type="submission" date="2016-10" db="EMBL/GenBank/DDBJ databases">
        <authorList>
            <person name="Varghese N."/>
        </authorList>
    </citation>
    <scope>NUCLEOTIDE SEQUENCE [LARGE SCALE GENOMIC DNA]</scope>
    <source>
        <strain evidence="4">CGMCC 1.12284</strain>
    </source>
</reference>
<dbReference type="EMBL" id="FOIS01000001">
    <property type="protein sequence ID" value="SEV87516.1"/>
    <property type="molecule type" value="Genomic_DNA"/>
</dbReference>
<feature type="region of interest" description="Disordered" evidence="1">
    <location>
        <begin position="57"/>
        <end position="78"/>
    </location>
</feature>
<feature type="transmembrane region" description="Helical" evidence="2">
    <location>
        <begin position="35"/>
        <end position="51"/>
    </location>
</feature>
<dbReference type="InterPro" id="IPR055693">
    <property type="entry name" value="DUF7269"/>
</dbReference>